<feature type="region of interest" description="Disordered" evidence="1">
    <location>
        <begin position="1"/>
        <end position="33"/>
    </location>
</feature>
<name>A0ABQ6IHB5_9MICO</name>
<reference evidence="4" key="1">
    <citation type="journal article" date="2019" name="Int. J. Syst. Evol. Microbiol.">
        <title>The Global Catalogue of Microorganisms (GCM) 10K type strain sequencing project: providing services to taxonomists for standard genome sequencing and annotation.</title>
        <authorList>
            <consortium name="The Broad Institute Genomics Platform"/>
            <consortium name="The Broad Institute Genome Sequencing Center for Infectious Disease"/>
            <person name="Wu L."/>
            <person name="Ma J."/>
        </authorList>
    </citation>
    <scope>NUCLEOTIDE SEQUENCE [LARGE SCALE GENOMIC DNA]</scope>
    <source>
        <strain evidence="4">NBRC 112299</strain>
    </source>
</reference>
<evidence type="ECO:0000256" key="1">
    <source>
        <dbReference type="SAM" id="MobiDB-lite"/>
    </source>
</evidence>
<accession>A0ABQ6IHB5</accession>
<organism evidence="3 4">
    <name type="scientific">Demequina litorisediminis</name>
    <dbReference type="NCBI Taxonomy" id="1849022"/>
    <lineage>
        <taxon>Bacteria</taxon>
        <taxon>Bacillati</taxon>
        <taxon>Actinomycetota</taxon>
        <taxon>Actinomycetes</taxon>
        <taxon>Micrococcales</taxon>
        <taxon>Demequinaceae</taxon>
        <taxon>Demequina</taxon>
    </lineage>
</organism>
<dbReference type="Gene3D" id="3.30.980.40">
    <property type="match status" value="1"/>
</dbReference>
<dbReference type="Pfam" id="PF17854">
    <property type="entry name" value="FtsK_alpha"/>
    <property type="match status" value="1"/>
</dbReference>
<comment type="caution">
    <text evidence="3">The sequence shown here is derived from an EMBL/GenBank/DDBJ whole genome shotgun (WGS) entry which is preliminary data.</text>
</comment>
<dbReference type="InterPro" id="IPR041027">
    <property type="entry name" value="FtsK_alpha"/>
</dbReference>
<protein>
    <recommendedName>
        <fullName evidence="2">FtsK alpha domain-containing protein</fullName>
    </recommendedName>
</protein>
<evidence type="ECO:0000313" key="3">
    <source>
        <dbReference type="EMBL" id="GMA37106.1"/>
    </source>
</evidence>
<evidence type="ECO:0000259" key="2">
    <source>
        <dbReference type="Pfam" id="PF17854"/>
    </source>
</evidence>
<sequence>MLDGEDIATQEHPAPRTTSLVPAGQQGELENSRPYVLPSMDALVQGAPHKARSAANDRVVEALTAVLDDFGVDATVTGFTRGPTVTRYEVEPRTGRES</sequence>
<dbReference type="Proteomes" id="UP001157125">
    <property type="component" value="Unassembled WGS sequence"/>
</dbReference>
<keyword evidence="4" id="KW-1185">Reference proteome</keyword>
<gene>
    <name evidence="3" type="ORF">GCM10025876_33100</name>
</gene>
<dbReference type="EMBL" id="BSUN01000001">
    <property type="protein sequence ID" value="GMA37106.1"/>
    <property type="molecule type" value="Genomic_DNA"/>
</dbReference>
<proteinExistence type="predicted"/>
<feature type="domain" description="FtsK alpha" evidence="2">
    <location>
        <begin position="37"/>
        <end position="95"/>
    </location>
</feature>
<evidence type="ECO:0000313" key="4">
    <source>
        <dbReference type="Proteomes" id="UP001157125"/>
    </source>
</evidence>